<proteinExistence type="predicted"/>
<sequence>MSQTTFTLITGQIPARIIHFIHKKQFFALLGILIAITLTVFFLLIPTDVTAQKLVDSKKQIVSVQIKKGDTLWSIADEYITDDYKNMKSYIREIKETNGLSSDTIHEGNYIVIPYFAQGE</sequence>
<evidence type="ECO:0000313" key="3">
    <source>
        <dbReference type="EMBL" id="SHJ49229.1"/>
    </source>
</evidence>
<dbReference type="InterPro" id="IPR018392">
    <property type="entry name" value="LysM"/>
</dbReference>
<protein>
    <submittedName>
        <fullName evidence="3">LysM domain-containing protein</fullName>
    </submittedName>
</protein>
<keyword evidence="1" id="KW-1133">Transmembrane helix</keyword>
<dbReference type="OrthoDB" id="1716479at2"/>
<accession>A0A1M6JR99</accession>
<reference evidence="3 4" key="1">
    <citation type="submission" date="2016-11" db="EMBL/GenBank/DDBJ databases">
        <authorList>
            <person name="Jaros S."/>
            <person name="Januszkiewicz K."/>
            <person name="Wedrychowicz H."/>
        </authorList>
    </citation>
    <scope>NUCLEOTIDE SEQUENCE [LARGE SCALE GENOMIC DNA]</scope>
    <source>
        <strain evidence="3 4">DSM 15929</strain>
    </source>
</reference>
<dbReference type="STRING" id="1121322.SAMN02745136_00176"/>
<feature type="domain" description="LysM" evidence="2">
    <location>
        <begin position="62"/>
        <end position="113"/>
    </location>
</feature>
<feature type="transmembrane region" description="Helical" evidence="1">
    <location>
        <begin position="26"/>
        <end position="45"/>
    </location>
</feature>
<dbReference type="PROSITE" id="PS51782">
    <property type="entry name" value="LYSM"/>
    <property type="match status" value="1"/>
</dbReference>
<name>A0A1M6JR99_9FIRM</name>
<dbReference type="SUPFAM" id="SSF54106">
    <property type="entry name" value="LysM domain"/>
    <property type="match status" value="1"/>
</dbReference>
<evidence type="ECO:0000259" key="2">
    <source>
        <dbReference type="PROSITE" id="PS51782"/>
    </source>
</evidence>
<keyword evidence="1" id="KW-0472">Membrane</keyword>
<dbReference type="AlphaFoldDB" id="A0A1M6JR99"/>
<dbReference type="EMBL" id="FRAC01000006">
    <property type="protein sequence ID" value="SHJ49229.1"/>
    <property type="molecule type" value="Genomic_DNA"/>
</dbReference>
<evidence type="ECO:0000313" key="4">
    <source>
        <dbReference type="Proteomes" id="UP000184386"/>
    </source>
</evidence>
<dbReference type="Proteomes" id="UP000184386">
    <property type="component" value="Unassembled WGS sequence"/>
</dbReference>
<keyword evidence="4" id="KW-1185">Reference proteome</keyword>
<dbReference type="Pfam" id="PF01476">
    <property type="entry name" value="LysM"/>
    <property type="match status" value="1"/>
</dbReference>
<dbReference type="InterPro" id="IPR036779">
    <property type="entry name" value="LysM_dom_sf"/>
</dbReference>
<organism evidence="3 4">
    <name type="scientific">Anaerocolumna jejuensis DSM 15929</name>
    <dbReference type="NCBI Taxonomy" id="1121322"/>
    <lineage>
        <taxon>Bacteria</taxon>
        <taxon>Bacillati</taxon>
        <taxon>Bacillota</taxon>
        <taxon>Clostridia</taxon>
        <taxon>Lachnospirales</taxon>
        <taxon>Lachnospiraceae</taxon>
        <taxon>Anaerocolumna</taxon>
    </lineage>
</organism>
<evidence type="ECO:0000256" key="1">
    <source>
        <dbReference type="SAM" id="Phobius"/>
    </source>
</evidence>
<dbReference type="RefSeq" id="WP_084123853.1">
    <property type="nucleotide sequence ID" value="NZ_FRAC01000006.1"/>
</dbReference>
<dbReference type="SMART" id="SM00257">
    <property type="entry name" value="LysM"/>
    <property type="match status" value="1"/>
</dbReference>
<keyword evidence="1" id="KW-0812">Transmembrane</keyword>
<gene>
    <name evidence="3" type="ORF">SAMN02745136_00176</name>
</gene>
<dbReference type="CDD" id="cd00118">
    <property type="entry name" value="LysM"/>
    <property type="match status" value="1"/>
</dbReference>
<dbReference type="Gene3D" id="3.10.350.10">
    <property type="entry name" value="LysM domain"/>
    <property type="match status" value="1"/>
</dbReference>